<feature type="compositionally biased region" description="Low complexity" evidence="1">
    <location>
        <begin position="71"/>
        <end position="82"/>
    </location>
</feature>
<dbReference type="Proteomes" id="UP001163823">
    <property type="component" value="Chromosome 5"/>
</dbReference>
<dbReference type="AlphaFoldDB" id="A0AAD7M155"/>
<evidence type="ECO:0000256" key="1">
    <source>
        <dbReference type="SAM" id="MobiDB-lite"/>
    </source>
</evidence>
<reference evidence="2" key="1">
    <citation type="journal article" date="2023" name="Science">
        <title>Elucidation of the pathway for biosynthesis of saponin adjuvants from the soapbark tree.</title>
        <authorList>
            <person name="Reed J."/>
            <person name="Orme A."/>
            <person name="El-Demerdash A."/>
            <person name="Owen C."/>
            <person name="Martin L.B.B."/>
            <person name="Misra R.C."/>
            <person name="Kikuchi S."/>
            <person name="Rejzek M."/>
            <person name="Martin A.C."/>
            <person name="Harkess A."/>
            <person name="Leebens-Mack J."/>
            <person name="Louveau T."/>
            <person name="Stephenson M.J."/>
            <person name="Osbourn A."/>
        </authorList>
    </citation>
    <scope>NUCLEOTIDE SEQUENCE</scope>
    <source>
        <strain evidence="2">S10</strain>
    </source>
</reference>
<name>A0AAD7M155_QUISA</name>
<proteinExistence type="predicted"/>
<dbReference type="KEGG" id="qsa:O6P43_012219"/>
<protein>
    <submittedName>
        <fullName evidence="2">Uncharacterized protein</fullName>
    </submittedName>
</protein>
<sequence>MDPQMPNQMGRQRSNSNYTSLEMSLSFNSTQINVHVRNVDNNVDGGRNANQIWRQQHQPQPPPPPPPPSPNRNAAAPTAAHQHPPPYGLVWMNPFSNPAASAAHQYGYSLPPTATFCCCCRCHCGNQNPQPQGTTRRRCATCGTSSLTSVAHKSWGSHDPL</sequence>
<organism evidence="2 3">
    <name type="scientific">Quillaja saponaria</name>
    <name type="common">Soap bark tree</name>
    <dbReference type="NCBI Taxonomy" id="32244"/>
    <lineage>
        <taxon>Eukaryota</taxon>
        <taxon>Viridiplantae</taxon>
        <taxon>Streptophyta</taxon>
        <taxon>Embryophyta</taxon>
        <taxon>Tracheophyta</taxon>
        <taxon>Spermatophyta</taxon>
        <taxon>Magnoliopsida</taxon>
        <taxon>eudicotyledons</taxon>
        <taxon>Gunneridae</taxon>
        <taxon>Pentapetalae</taxon>
        <taxon>rosids</taxon>
        <taxon>fabids</taxon>
        <taxon>Fabales</taxon>
        <taxon>Quillajaceae</taxon>
        <taxon>Quillaja</taxon>
    </lineage>
</organism>
<dbReference type="EMBL" id="JARAOO010000005">
    <property type="protein sequence ID" value="KAJ7968059.1"/>
    <property type="molecule type" value="Genomic_DNA"/>
</dbReference>
<comment type="caution">
    <text evidence="2">The sequence shown here is derived from an EMBL/GenBank/DDBJ whole genome shotgun (WGS) entry which is preliminary data.</text>
</comment>
<evidence type="ECO:0000313" key="3">
    <source>
        <dbReference type="Proteomes" id="UP001163823"/>
    </source>
</evidence>
<gene>
    <name evidence="2" type="ORF">O6P43_012219</name>
</gene>
<evidence type="ECO:0000313" key="2">
    <source>
        <dbReference type="EMBL" id="KAJ7968059.1"/>
    </source>
</evidence>
<feature type="compositionally biased region" description="Pro residues" evidence="1">
    <location>
        <begin position="59"/>
        <end position="70"/>
    </location>
</feature>
<keyword evidence="3" id="KW-1185">Reference proteome</keyword>
<feature type="region of interest" description="Disordered" evidence="1">
    <location>
        <begin position="55"/>
        <end position="85"/>
    </location>
</feature>
<accession>A0AAD7M155</accession>